<protein>
    <submittedName>
        <fullName evidence="3">Beta-lactamase inhibitor (BLIP)</fullName>
    </submittedName>
</protein>
<feature type="signal peptide" evidence="2">
    <location>
        <begin position="1"/>
        <end position="32"/>
    </location>
</feature>
<evidence type="ECO:0000256" key="2">
    <source>
        <dbReference type="SAM" id="SignalP"/>
    </source>
</evidence>
<dbReference type="SUPFAM" id="SSF55648">
    <property type="entry name" value="beta-lactamase-inhibitor protein, BLIP"/>
    <property type="match status" value="1"/>
</dbReference>
<dbReference type="AlphaFoldDB" id="A0A1I2HQ30"/>
<dbReference type="EMBL" id="FONN01000025">
    <property type="protein sequence ID" value="SFF31949.1"/>
    <property type="molecule type" value="Genomic_DNA"/>
</dbReference>
<organism evidence="3 4">
    <name type="scientific">Paenibacillus algorifonticola</name>
    <dbReference type="NCBI Taxonomy" id="684063"/>
    <lineage>
        <taxon>Bacteria</taxon>
        <taxon>Bacillati</taxon>
        <taxon>Bacillota</taxon>
        <taxon>Bacilli</taxon>
        <taxon>Bacillales</taxon>
        <taxon>Paenibacillaceae</taxon>
        <taxon>Paenibacillus</taxon>
    </lineage>
</organism>
<keyword evidence="2" id="KW-0732">Signal</keyword>
<dbReference type="InterPro" id="IPR024221">
    <property type="entry name" value="BLIP_dom_sf"/>
</dbReference>
<evidence type="ECO:0000256" key="1">
    <source>
        <dbReference type="SAM" id="Coils"/>
    </source>
</evidence>
<keyword evidence="1" id="KW-0175">Coiled coil</keyword>
<keyword evidence="4" id="KW-1185">Reference proteome</keyword>
<dbReference type="OrthoDB" id="570195at2"/>
<dbReference type="PROSITE" id="PS51257">
    <property type="entry name" value="PROKAR_LIPOPROTEIN"/>
    <property type="match status" value="1"/>
</dbReference>
<feature type="coiled-coil region" evidence="1">
    <location>
        <begin position="34"/>
        <end position="68"/>
    </location>
</feature>
<dbReference type="Gene3D" id="3.10.450.730">
    <property type="entry name" value="BLIP domain"/>
    <property type="match status" value="1"/>
</dbReference>
<accession>A0A1I2HQ30</accession>
<name>A0A1I2HQ30_9BACL</name>
<dbReference type="RefSeq" id="WP_052737258.1">
    <property type="nucleotide sequence ID" value="NZ_FONN01000025.1"/>
</dbReference>
<dbReference type="Proteomes" id="UP000183410">
    <property type="component" value="Unassembled WGS sequence"/>
</dbReference>
<sequence length="158" mass="16582">MKKYGRRWLGGAALILSLLALSACGSSGPTQADFDSLQERVAGLEQQLAAKEQELEELKSTVVAINQAGGSVDASAPSDNGPADKGDDVRITFDQYQQIEIGMTYKEVTEIVGGNGRALSETADMVVYSYYGAGDTGANAVLSFNKGKLLSKAQAGLD</sequence>
<evidence type="ECO:0000313" key="4">
    <source>
        <dbReference type="Proteomes" id="UP000183410"/>
    </source>
</evidence>
<feature type="chain" id="PRO_5010296853" evidence="2">
    <location>
        <begin position="33"/>
        <end position="158"/>
    </location>
</feature>
<evidence type="ECO:0000313" key="3">
    <source>
        <dbReference type="EMBL" id="SFF31949.1"/>
    </source>
</evidence>
<reference evidence="4" key="1">
    <citation type="submission" date="2016-10" db="EMBL/GenBank/DDBJ databases">
        <authorList>
            <person name="Varghese N."/>
            <person name="Submissions S."/>
        </authorList>
    </citation>
    <scope>NUCLEOTIDE SEQUENCE [LARGE SCALE GENOMIC DNA]</scope>
    <source>
        <strain evidence="4">CGMCC 1.10223</strain>
    </source>
</reference>
<gene>
    <name evidence="3" type="ORF">SAMN04487969_12563</name>
</gene>
<proteinExistence type="predicted"/>